<evidence type="ECO:0000313" key="2">
    <source>
        <dbReference type="Proteomes" id="UP001159363"/>
    </source>
</evidence>
<evidence type="ECO:0008006" key="3">
    <source>
        <dbReference type="Google" id="ProtNLM"/>
    </source>
</evidence>
<dbReference type="PANTHER" id="PTHR45749:SF21">
    <property type="entry name" value="DUF4371 DOMAIN-CONTAINING PROTEIN"/>
    <property type="match status" value="1"/>
</dbReference>
<proteinExistence type="predicted"/>
<protein>
    <recommendedName>
        <fullName evidence="3">DUF4371 domain-containing protein</fullName>
    </recommendedName>
</protein>
<dbReference type="PANTHER" id="PTHR45749">
    <property type="match status" value="1"/>
</dbReference>
<accession>A0ABQ9GF34</accession>
<name>A0ABQ9GF34_9NEOP</name>
<dbReference type="EMBL" id="JARBHB010000013">
    <property type="protein sequence ID" value="KAJ8870102.1"/>
    <property type="molecule type" value="Genomic_DNA"/>
</dbReference>
<gene>
    <name evidence="1" type="ORF">PR048_029114</name>
</gene>
<dbReference type="SUPFAM" id="SSF53098">
    <property type="entry name" value="Ribonuclease H-like"/>
    <property type="match status" value="1"/>
</dbReference>
<evidence type="ECO:0000313" key="1">
    <source>
        <dbReference type="EMBL" id="KAJ8870102.1"/>
    </source>
</evidence>
<dbReference type="InterPro" id="IPR012337">
    <property type="entry name" value="RNaseH-like_sf"/>
</dbReference>
<organism evidence="1 2">
    <name type="scientific">Dryococelus australis</name>
    <dbReference type="NCBI Taxonomy" id="614101"/>
    <lineage>
        <taxon>Eukaryota</taxon>
        <taxon>Metazoa</taxon>
        <taxon>Ecdysozoa</taxon>
        <taxon>Arthropoda</taxon>
        <taxon>Hexapoda</taxon>
        <taxon>Insecta</taxon>
        <taxon>Pterygota</taxon>
        <taxon>Neoptera</taxon>
        <taxon>Polyneoptera</taxon>
        <taxon>Phasmatodea</taxon>
        <taxon>Verophasmatodea</taxon>
        <taxon>Anareolatae</taxon>
        <taxon>Phasmatidae</taxon>
        <taxon>Eurycanthinae</taxon>
        <taxon>Dryococelus</taxon>
    </lineage>
</organism>
<sequence>MNKTYETQQMAPRTSLKIYFSSVQYLGRQGMAFRGHTEENNNLVLLNKLRNNISHDLRDIVDNVKSYAWFKLIVHESCNVSCREQGPVSSRIVEITNRHDLSKIINNVITSFGLSFSALRGQCYDGASNTKGEFRGVKIIIRKQQPLAIYVYCGNHSLNLALQYCVKNIPLLRDVLQTTNDIGVLLQSSPKRKALFSNICQDEVTGVNISLDPCVLQVGQYECVP</sequence>
<keyword evidence="2" id="KW-1185">Reference proteome</keyword>
<reference evidence="1 2" key="1">
    <citation type="submission" date="2023-02" db="EMBL/GenBank/DDBJ databases">
        <title>LHISI_Scaffold_Assembly.</title>
        <authorList>
            <person name="Stuart O.P."/>
            <person name="Cleave R."/>
            <person name="Magrath M.J.L."/>
            <person name="Mikheyev A.S."/>
        </authorList>
    </citation>
    <scope>NUCLEOTIDE SEQUENCE [LARGE SCALE GENOMIC DNA]</scope>
    <source>
        <strain evidence="1">Daus_M_001</strain>
        <tissue evidence="1">Leg muscle</tissue>
    </source>
</reference>
<dbReference type="Proteomes" id="UP001159363">
    <property type="component" value="Chromosome 12"/>
</dbReference>
<comment type="caution">
    <text evidence="1">The sequence shown here is derived from an EMBL/GenBank/DDBJ whole genome shotgun (WGS) entry which is preliminary data.</text>
</comment>